<dbReference type="OrthoDB" id="3540210at2759"/>
<feature type="transmembrane region" description="Helical" evidence="2">
    <location>
        <begin position="567"/>
        <end position="588"/>
    </location>
</feature>
<reference evidence="3 4" key="1">
    <citation type="submission" date="2020-01" db="EMBL/GenBank/DDBJ databases">
        <title>Identification and distribution of gene clusters putatively required for synthesis of sphingolipid metabolism inhibitors in phylogenetically diverse species of the filamentous fungus Fusarium.</title>
        <authorList>
            <person name="Kim H.-S."/>
            <person name="Busman M."/>
            <person name="Brown D.W."/>
            <person name="Divon H."/>
            <person name="Uhlig S."/>
            <person name="Proctor R.H."/>
        </authorList>
    </citation>
    <scope>NUCLEOTIDE SEQUENCE [LARGE SCALE GENOMIC DNA]</scope>
    <source>
        <strain evidence="3 4">NRRL 20459</strain>
    </source>
</reference>
<protein>
    <submittedName>
        <fullName evidence="3">Uncharacterized protein</fullName>
    </submittedName>
</protein>
<keyword evidence="2" id="KW-0812">Transmembrane</keyword>
<dbReference type="AlphaFoldDB" id="A0A8H4KIW9"/>
<organism evidence="3 4">
    <name type="scientific">Fusarium albosuccineum</name>
    <dbReference type="NCBI Taxonomy" id="1237068"/>
    <lineage>
        <taxon>Eukaryota</taxon>
        <taxon>Fungi</taxon>
        <taxon>Dikarya</taxon>
        <taxon>Ascomycota</taxon>
        <taxon>Pezizomycotina</taxon>
        <taxon>Sordariomycetes</taxon>
        <taxon>Hypocreomycetidae</taxon>
        <taxon>Hypocreales</taxon>
        <taxon>Nectriaceae</taxon>
        <taxon>Fusarium</taxon>
        <taxon>Fusarium decemcellulare species complex</taxon>
    </lineage>
</organism>
<feature type="compositionally biased region" description="Polar residues" evidence="1">
    <location>
        <begin position="641"/>
        <end position="652"/>
    </location>
</feature>
<feature type="transmembrane region" description="Helical" evidence="2">
    <location>
        <begin position="117"/>
        <end position="136"/>
    </location>
</feature>
<accession>A0A8H4KIW9</accession>
<keyword evidence="2" id="KW-1133">Transmembrane helix</keyword>
<evidence type="ECO:0000256" key="2">
    <source>
        <dbReference type="SAM" id="Phobius"/>
    </source>
</evidence>
<keyword evidence="4" id="KW-1185">Reference proteome</keyword>
<dbReference type="Proteomes" id="UP000554235">
    <property type="component" value="Unassembled WGS sequence"/>
</dbReference>
<proteinExistence type="predicted"/>
<name>A0A8H4KIW9_9HYPO</name>
<keyword evidence="2" id="KW-0472">Membrane</keyword>
<feature type="transmembrane region" description="Helical" evidence="2">
    <location>
        <begin position="33"/>
        <end position="52"/>
    </location>
</feature>
<comment type="caution">
    <text evidence="3">The sequence shown here is derived from an EMBL/GenBank/DDBJ whole genome shotgun (WGS) entry which is preliminary data.</text>
</comment>
<sequence>MSLSSSPVTVGVWTDYSRDGILSKVLTLSSRDATVLVAFLATLVSIVGVRSWRITRFILFMAFTPKPERQVDPGEEMTRSGILAQHVIVRNAETANGAVFSLLGLSFSKSPHRVKTFFLGLMALVHGAVFIALSVLTSQIELGRTVVSRPTSNCGQWTTSSSYNDTDQWLASMELHLNSTEDADNYVQNCYFEARTSGIFQCERLASQSIPFEVSHNASCPFKSDVCRNASSFAMDTGNISLAQLGINTKLADQLYFRRRSVCSVVREELFYVETVTSKSANFSYLRDGETLTIYYFDMGLGDEADPIKLVSNYDQSTSYELNAYHVPINDSLKNDTWTSLLSFSDELYRGFHGPSLILLSGQGIRFNQQHDDPLWSVHREIEYTNLTILGADLSERPTEYKMDRALNVIGCDERFQICYKSINKCLPWSGLYPDFVDPTEFDETALNDLGTTKDFIIPLSMLIHHIPQTSIPESISNRDGSSALRASRSLQSGIQLSLGEEQWKTELNYWFGMAMARLQLDVYKTIDKPAGLDPNRTENMWDMFNGTYKHELCGRIRFNSSDHTSLSFLGVMVIVVVSAFLILLSFFEDAMGLVPSRWCGSGLSRWEASENIALLKAKESLEKESTGDGGDQIPGAGCERSQQGNGENGSVDQARLQERPGTAVS</sequence>
<evidence type="ECO:0000256" key="1">
    <source>
        <dbReference type="SAM" id="MobiDB-lite"/>
    </source>
</evidence>
<dbReference type="EMBL" id="JAADYS010003090">
    <property type="protein sequence ID" value="KAF4450965.1"/>
    <property type="molecule type" value="Genomic_DNA"/>
</dbReference>
<gene>
    <name evidence="3" type="ORF">FALBO_16407</name>
</gene>
<evidence type="ECO:0000313" key="4">
    <source>
        <dbReference type="Proteomes" id="UP000554235"/>
    </source>
</evidence>
<feature type="region of interest" description="Disordered" evidence="1">
    <location>
        <begin position="621"/>
        <end position="666"/>
    </location>
</feature>
<evidence type="ECO:0000313" key="3">
    <source>
        <dbReference type="EMBL" id="KAF4450965.1"/>
    </source>
</evidence>